<accession>A0A644YW24</accession>
<feature type="compositionally biased region" description="Low complexity" evidence="1">
    <location>
        <begin position="122"/>
        <end position="143"/>
    </location>
</feature>
<name>A0A644YW24_9ZZZZ</name>
<feature type="region of interest" description="Disordered" evidence="1">
    <location>
        <begin position="54"/>
        <end position="93"/>
    </location>
</feature>
<proteinExistence type="predicted"/>
<evidence type="ECO:0000256" key="1">
    <source>
        <dbReference type="SAM" id="MobiDB-lite"/>
    </source>
</evidence>
<feature type="region of interest" description="Disordered" evidence="1">
    <location>
        <begin position="122"/>
        <end position="150"/>
    </location>
</feature>
<sequence length="172" mass="17988">MGDQPAAAGVVGRRGGVHLDLHRAAGERHRGPGRRPGQDDVARLEGEVLGEIRDQLFGREEHPRSGVVLDQDPVQPRTDPQSGRIHGPGVDEGRTEWCVPVASLVPDVGTLVVGAQVVQPPVVSGRDPADVVPGVGPGDPTGRPADDQGDLALEGKELRACGPFDGRTARGH</sequence>
<organism evidence="2">
    <name type="scientific">bioreactor metagenome</name>
    <dbReference type="NCBI Taxonomy" id="1076179"/>
    <lineage>
        <taxon>unclassified sequences</taxon>
        <taxon>metagenomes</taxon>
        <taxon>ecological metagenomes</taxon>
    </lineage>
</organism>
<comment type="caution">
    <text evidence="2">The sequence shown here is derived from an EMBL/GenBank/DDBJ whole genome shotgun (WGS) entry which is preliminary data.</text>
</comment>
<reference evidence="2" key="1">
    <citation type="submission" date="2019-08" db="EMBL/GenBank/DDBJ databases">
        <authorList>
            <person name="Kucharzyk K."/>
            <person name="Murdoch R.W."/>
            <person name="Higgins S."/>
            <person name="Loffler F."/>
        </authorList>
    </citation>
    <scope>NUCLEOTIDE SEQUENCE</scope>
</reference>
<dbReference type="AlphaFoldDB" id="A0A644YW24"/>
<feature type="compositionally biased region" description="Basic and acidic residues" evidence="1">
    <location>
        <begin position="54"/>
        <end position="64"/>
    </location>
</feature>
<evidence type="ECO:0000313" key="2">
    <source>
        <dbReference type="EMBL" id="MPM32208.1"/>
    </source>
</evidence>
<protein>
    <submittedName>
        <fullName evidence="2">Uncharacterized protein</fullName>
    </submittedName>
</protein>
<gene>
    <name evidence="2" type="ORF">SDC9_78768</name>
</gene>
<dbReference type="EMBL" id="VSSQ01006298">
    <property type="protein sequence ID" value="MPM32208.1"/>
    <property type="molecule type" value="Genomic_DNA"/>
</dbReference>